<organism evidence="1 2">
    <name type="scientific">Catharanthus roseus</name>
    <name type="common">Madagascar periwinkle</name>
    <name type="synonym">Vinca rosea</name>
    <dbReference type="NCBI Taxonomy" id="4058"/>
    <lineage>
        <taxon>Eukaryota</taxon>
        <taxon>Viridiplantae</taxon>
        <taxon>Streptophyta</taxon>
        <taxon>Embryophyta</taxon>
        <taxon>Tracheophyta</taxon>
        <taxon>Spermatophyta</taxon>
        <taxon>Magnoliopsida</taxon>
        <taxon>eudicotyledons</taxon>
        <taxon>Gunneridae</taxon>
        <taxon>Pentapetalae</taxon>
        <taxon>asterids</taxon>
        <taxon>lamiids</taxon>
        <taxon>Gentianales</taxon>
        <taxon>Apocynaceae</taxon>
        <taxon>Rauvolfioideae</taxon>
        <taxon>Vinceae</taxon>
        <taxon>Catharanthinae</taxon>
        <taxon>Catharanthus</taxon>
    </lineage>
</organism>
<name>A0ACB9ZN45_CATRO</name>
<protein>
    <submittedName>
        <fullName evidence="1">Uncharacterized protein</fullName>
    </submittedName>
</protein>
<reference evidence="2" key="1">
    <citation type="journal article" date="2023" name="Nat. Plants">
        <title>Single-cell RNA sequencing provides a high-resolution roadmap for understanding the multicellular compartmentation of specialized metabolism.</title>
        <authorList>
            <person name="Sun S."/>
            <person name="Shen X."/>
            <person name="Li Y."/>
            <person name="Li Y."/>
            <person name="Wang S."/>
            <person name="Li R."/>
            <person name="Zhang H."/>
            <person name="Shen G."/>
            <person name="Guo B."/>
            <person name="Wei J."/>
            <person name="Xu J."/>
            <person name="St-Pierre B."/>
            <person name="Chen S."/>
            <person name="Sun C."/>
        </authorList>
    </citation>
    <scope>NUCLEOTIDE SEQUENCE [LARGE SCALE GENOMIC DNA]</scope>
</reference>
<dbReference type="Proteomes" id="UP001060085">
    <property type="component" value="Linkage Group LG08"/>
</dbReference>
<comment type="caution">
    <text evidence="1">The sequence shown here is derived from an EMBL/GenBank/DDBJ whole genome shotgun (WGS) entry which is preliminary data.</text>
</comment>
<evidence type="ECO:0000313" key="2">
    <source>
        <dbReference type="Proteomes" id="UP001060085"/>
    </source>
</evidence>
<gene>
    <name evidence="1" type="ORF">M9H77_34873</name>
</gene>
<accession>A0ACB9ZN45</accession>
<proteinExistence type="predicted"/>
<dbReference type="EMBL" id="CM044708">
    <property type="protein sequence ID" value="KAI5648868.1"/>
    <property type="molecule type" value="Genomic_DNA"/>
</dbReference>
<sequence length="776" mass="88183">MNPPPYFPSAHAPPPPPSYNPLPPPLPPGSTPNSFYPFNYHHHGHHYESPSSSSCNIATSSAPSFAAASDLPTALSTLNSLLQLTRTTLSSLSPLLPAPSNSSLSLVACPFNPNHLVPDSSIFSHFLSCPSSATPLSTDDLIHSPSYPHTLDSSSITPITQPLENRNSELSFSLENFLNFSNNFFYSDCPGPVALNSCDNDNSHSPPTLTMPEFLYAECANLTCTSGYTDLTDFSVESIRLLPSEIWAVGDEMNGWGDYPASYSYRVLRAILMWDASSLLCLSKWVIMNSPKYGVIIDSAMRDHIVLLFKLCFKAVIREATKFSSSLFTGEGEELDADKSKFDCPVLNGVSRWLGFQLSVLYGEQNGKFFSINMLKQCVLDSALKSSVFPVVEKTMESPELKGVDGKLEGAIEKTEGDEPKIRENGKDVRNSTISVSQVVAAVATLYERSWLERKIKALRDWPPLTSYQRIVEHEHISRRANDERKERSDYRPVIEHDGLLFQRTQNQDSNRIKTREELLAEERDYKRRRMSYRGKKMKRSTTQVMRDIINEYMEDIKQASNVADGTKEVILRASVHDSSSNVAESEKNQSTFGGSREDSHGYRDQTQFHDRRSMDFVEKYRGDDKQYRYDSQQHHGLPENHRNIKRSRKERRDYSRSPGQPHSSSGRSIKRGRPHRKDYSTSPDKQRRDSHAEGHRTRRGNKDDPEITEENFPRSSDRSCSMSYRQNSHRREENEHNSEHRYRNTRHRGSSSASSHREFEDRYTPSESRDTFEDA</sequence>
<keyword evidence="2" id="KW-1185">Reference proteome</keyword>
<evidence type="ECO:0000313" key="1">
    <source>
        <dbReference type="EMBL" id="KAI5648868.1"/>
    </source>
</evidence>